<dbReference type="Gene3D" id="1.20.1070.10">
    <property type="entry name" value="Rhodopsin 7-helix transmembrane proteins"/>
    <property type="match status" value="1"/>
</dbReference>
<keyword evidence="4 9" id="KW-1133">Transmembrane helix</keyword>
<keyword evidence="8" id="KW-0807">Transducer</keyword>
<feature type="domain" description="G-protein coupled receptors family 1 profile" evidence="11">
    <location>
        <begin position="1"/>
        <end position="242"/>
    </location>
</feature>
<evidence type="ECO:0000256" key="6">
    <source>
        <dbReference type="ARBA" id="ARBA00023136"/>
    </source>
</evidence>
<dbReference type="EMBL" id="CAXITT010000437">
    <property type="protein sequence ID" value="CAL1541520.1"/>
    <property type="molecule type" value="Genomic_DNA"/>
</dbReference>
<keyword evidence="3 9" id="KW-0812">Transmembrane</keyword>
<evidence type="ECO:0000256" key="1">
    <source>
        <dbReference type="ARBA" id="ARBA00004651"/>
    </source>
</evidence>
<evidence type="ECO:0000256" key="2">
    <source>
        <dbReference type="ARBA" id="ARBA00022475"/>
    </source>
</evidence>
<gene>
    <name evidence="12" type="ORF">GSLYS_00015126001</name>
</gene>
<feature type="transmembrane region" description="Helical" evidence="9">
    <location>
        <begin position="94"/>
        <end position="115"/>
    </location>
</feature>
<keyword evidence="5" id="KW-0297">G-protein coupled receptor</keyword>
<dbReference type="GO" id="GO:0004930">
    <property type="term" value="F:G protein-coupled receptor activity"/>
    <property type="evidence" value="ECO:0007669"/>
    <property type="project" value="UniProtKB-KW"/>
</dbReference>
<evidence type="ECO:0000256" key="4">
    <source>
        <dbReference type="ARBA" id="ARBA00022989"/>
    </source>
</evidence>
<accession>A0AAV2I9L0</accession>
<evidence type="ECO:0000256" key="8">
    <source>
        <dbReference type="ARBA" id="ARBA00023224"/>
    </source>
</evidence>
<feature type="transmembrane region" description="Helical" evidence="9">
    <location>
        <begin position="46"/>
        <end position="73"/>
    </location>
</feature>
<keyword evidence="13" id="KW-1185">Reference proteome</keyword>
<dbReference type="PANTHER" id="PTHR24249">
    <property type="entry name" value="HISTAMINE RECEPTOR-RELATED G-PROTEIN COUPLED RECEPTOR"/>
    <property type="match status" value="1"/>
</dbReference>
<evidence type="ECO:0000256" key="3">
    <source>
        <dbReference type="ARBA" id="ARBA00022692"/>
    </source>
</evidence>
<dbReference type="PROSITE" id="PS50262">
    <property type="entry name" value="G_PROTEIN_RECEP_F1_2"/>
    <property type="match status" value="1"/>
</dbReference>
<organism evidence="12 13">
    <name type="scientific">Lymnaea stagnalis</name>
    <name type="common">Great pond snail</name>
    <name type="synonym">Helix stagnalis</name>
    <dbReference type="NCBI Taxonomy" id="6523"/>
    <lineage>
        <taxon>Eukaryota</taxon>
        <taxon>Metazoa</taxon>
        <taxon>Spiralia</taxon>
        <taxon>Lophotrochozoa</taxon>
        <taxon>Mollusca</taxon>
        <taxon>Gastropoda</taxon>
        <taxon>Heterobranchia</taxon>
        <taxon>Euthyneura</taxon>
        <taxon>Panpulmonata</taxon>
        <taxon>Hygrophila</taxon>
        <taxon>Lymnaeoidea</taxon>
        <taxon>Lymnaeidae</taxon>
        <taxon>Lymnaea</taxon>
    </lineage>
</organism>
<evidence type="ECO:0000313" key="13">
    <source>
        <dbReference type="Proteomes" id="UP001497497"/>
    </source>
</evidence>
<dbReference type="InterPro" id="IPR050569">
    <property type="entry name" value="TAAR"/>
</dbReference>
<proteinExistence type="predicted"/>
<dbReference type="SUPFAM" id="SSF81321">
    <property type="entry name" value="Family A G protein-coupled receptor-like"/>
    <property type="match status" value="1"/>
</dbReference>
<dbReference type="PANTHER" id="PTHR24249:SF411">
    <property type="entry name" value="G-PROTEIN COUPLED RECEPTORS FAMILY 1 PROFILE DOMAIN-CONTAINING PROTEIN"/>
    <property type="match status" value="1"/>
</dbReference>
<sequence length="242" mass="27048">MIMSLVSLAVFDLLFLISACINTTIVMLHCVEELSNFKVWLPNDPVVAFSVFTSLGSGLYANSMLVTTFITVIRCLAVAHPSKYRNLLSWQTTVKIISMFTVLSLTSSILLLVFVEIPPKFDSNANTIRRSLLVFPERTLMKDIIYGTRDVFLPLASQIIFGICVVIMARYPRSASQFRLKLSKSLSKNDNSVIKDDVRDKKALTDESHSANLFGKELQAVQQMLLIAVVYSLCNMPKVVSI</sequence>
<evidence type="ECO:0000313" key="12">
    <source>
        <dbReference type="EMBL" id="CAL1541520.1"/>
    </source>
</evidence>
<protein>
    <recommendedName>
        <fullName evidence="11">G-protein coupled receptors family 1 profile domain-containing protein</fullName>
    </recommendedName>
</protein>
<dbReference type="InterPro" id="IPR017452">
    <property type="entry name" value="GPCR_Rhodpsn_7TM"/>
</dbReference>
<evidence type="ECO:0000259" key="11">
    <source>
        <dbReference type="PROSITE" id="PS50262"/>
    </source>
</evidence>
<keyword evidence="7" id="KW-0675">Receptor</keyword>
<reference evidence="12 13" key="1">
    <citation type="submission" date="2024-04" db="EMBL/GenBank/DDBJ databases">
        <authorList>
            <consortium name="Genoscope - CEA"/>
            <person name="William W."/>
        </authorList>
    </citation>
    <scope>NUCLEOTIDE SEQUENCE [LARGE SCALE GENOMIC DNA]</scope>
</reference>
<dbReference type="GO" id="GO:0005886">
    <property type="term" value="C:plasma membrane"/>
    <property type="evidence" value="ECO:0007669"/>
    <property type="project" value="UniProtKB-SubCell"/>
</dbReference>
<evidence type="ECO:0000256" key="7">
    <source>
        <dbReference type="ARBA" id="ARBA00023170"/>
    </source>
</evidence>
<evidence type="ECO:0000256" key="10">
    <source>
        <dbReference type="SAM" id="SignalP"/>
    </source>
</evidence>
<evidence type="ECO:0000256" key="9">
    <source>
        <dbReference type="SAM" id="Phobius"/>
    </source>
</evidence>
<feature type="signal peptide" evidence="10">
    <location>
        <begin position="1"/>
        <end position="19"/>
    </location>
</feature>
<keyword evidence="2" id="KW-1003">Cell membrane</keyword>
<name>A0AAV2I9L0_LYMST</name>
<feature type="transmembrane region" description="Helical" evidence="9">
    <location>
        <begin position="151"/>
        <end position="171"/>
    </location>
</feature>
<dbReference type="AlphaFoldDB" id="A0AAV2I9L0"/>
<keyword evidence="6 9" id="KW-0472">Membrane</keyword>
<feature type="chain" id="PRO_5043987948" description="G-protein coupled receptors family 1 profile domain-containing protein" evidence="10">
    <location>
        <begin position="20"/>
        <end position="242"/>
    </location>
</feature>
<dbReference type="Proteomes" id="UP001497497">
    <property type="component" value="Unassembled WGS sequence"/>
</dbReference>
<keyword evidence="10" id="KW-0732">Signal</keyword>
<evidence type="ECO:0000256" key="5">
    <source>
        <dbReference type="ARBA" id="ARBA00023040"/>
    </source>
</evidence>
<comment type="caution">
    <text evidence="12">The sequence shown here is derived from an EMBL/GenBank/DDBJ whole genome shotgun (WGS) entry which is preliminary data.</text>
</comment>
<comment type="subcellular location">
    <subcellularLocation>
        <location evidence="1">Cell membrane</location>
        <topology evidence="1">Multi-pass membrane protein</topology>
    </subcellularLocation>
</comment>